<dbReference type="Gene3D" id="3.40.50.1110">
    <property type="entry name" value="SGNH hydrolase"/>
    <property type="match status" value="1"/>
</dbReference>
<dbReference type="Pfam" id="PF13472">
    <property type="entry name" value="Lipase_GDSL_2"/>
    <property type="match status" value="1"/>
</dbReference>
<reference evidence="2 3" key="1">
    <citation type="submission" date="2019-01" db="EMBL/GenBank/DDBJ databases">
        <authorList>
            <person name="Chen W.-M."/>
        </authorList>
    </citation>
    <scope>NUCLEOTIDE SEQUENCE [LARGE SCALE GENOMIC DNA]</scope>
    <source>
        <strain evidence="2 3">HPM-16</strain>
    </source>
</reference>
<gene>
    <name evidence="2" type="ORF">EOE65_10820</name>
</gene>
<evidence type="ECO:0000259" key="1">
    <source>
        <dbReference type="Pfam" id="PF13472"/>
    </source>
</evidence>
<dbReference type="Proteomes" id="UP000282818">
    <property type="component" value="Unassembled WGS sequence"/>
</dbReference>
<proteinExistence type="predicted"/>
<dbReference type="InterPro" id="IPR036514">
    <property type="entry name" value="SGNH_hydro_sf"/>
</dbReference>
<feature type="domain" description="SGNH hydrolase-type esterase" evidence="1">
    <location>
        <begin position="6"/>
        <end position="194"/>
    </location>
</feature>
<dbReference type="SUPFAM" id="SSF52266">
    <property type="entry name" value="SGNH hydrolase"/>
    <property type="match status" value="1"/>
</dbReference>
<dbReference type="EMBL" id="SACQ01000004">
    <property type="protein sequence ID" value="RVU30792.1"/>
    <property type="molecule type" value="Genomic_DNA"/>
</dbReference>
<organism evidence="2 3">
    <name type="scientific">Neptunomonas marina</name>
    <dbReference type="NCBI Taxonomy" id="1815562"/>
    <lineage>
        <taxon>Bacteria</taxon>
        <taxon>Pseudomonadati</taxon>
        <taxon>Pseudomonadota</taxon>
        <taxon>Gammaproteobacteria</taxon>
        <taxon>Oceanospirillales</taxon>
        <taxon>Oceanospirillaceae</taxon>
        <taxon>Neptunomonas</taxon>
    </lineage>
</organism>
<dbReference type="CDD" id="cd01839">
    <property type="entry name" value="SGNH_arylesterase_like"/>
    <property type="match status" value="1"/>
</dbReference>
<protein>
    <submittedName>
        <fullName evidence="2">GDSL family lipase</fullName>
    </submittedName>
</protein>
<dbReference type="InterPro" id="IPR013830">
    <property type="entry name" value="SGNH_hydro"/>
</dbReference>
<evidence type="ECO:0000313" key="3">
    <source>
        <dbReference type="Proteomes" id="UP000282818"/>
    </source>
</evidence>
<accession>A0A437Q8C4</accession>
<sequence length="215" mass="23440">MQQILVYGDSLSWGIIPGTRQRFSFAQRWPGVLEGCLIQKGHDVRVIENCLNGRRTVFSDPYKEGRDGSEGLAQVMEINAPLSLVIVVLGTNDFQMMHSNNAWSSAQGIVKLLDIIKSAPIEPGMPVPPILLVAPPPMSEPKGPVKDKFLGAKEKSSGLSDALRQVAEDRGLAFFDMGQVTASSRVDGIHLDEDQHATVGNALVECVERLVVEQH</sequence>
<dbReference type="AlphaFoldDB" id="A0A437Q8C4"/>
<keyword evidence="3" id="KW-1185">Reference proteome</keyword>
<name>A0A437Q8C4_9GAMM</name>
<dbReference type="RefSeq" id="WP_127694328.1">
    <property type="nucleotide sequence ID" value="NZ_SACQ01000004.1"/>
</dbReference>
<dbReference type="GO" id="GO:0016788">
    <property type="term" value="F:hydrolase activity, acting on ester bonds"/>
    <property type="evidence" value="ECO:0007669"/>
    <property type="project" value="UniProtKB-ARBA"/>
</dbReference>
<comment type="caution">
    <text evidence="2">The sequence shown here is derived from an EMBL/GenBank/DDBJ whole genome shotgun (WGS) entry which is preliminary data.</text>
</comment>
<evidence type="ECO:0000313" key="2">
    <source>
        <dbReference type="EMBL" id="RVU30792.1"/>
    </source>
</evidence>